<dbReference type="InterPro" id="IPR035070">
    <property type="entry name" value="Streptogrisin_prodomain"/>
</dbReference>
<dbReference type="InterPro" id="IPR001316">
    <property type="entry name" value="Pept_S1A_streptogrisin"/>
</dbReference>
<evidence type="ECO:0008006" key="13">
    <source>
        <dbReference type="Google" id="ProtNLM"/>
    </source>
</evidence>
<dbReference type="Pfam" id="PF00089">
    <property type="entry name" value="Trypsin"/>
    <property type="match status" value="1"/>
</dbReference>
<dbReference type="Gene3D" id="2.40.10.10">
    <property type="entry name" value="Trypsin-like serine proteases"/>
    <property type="match status" value="2"/>
</dbReference>
<keyword evidence="3 8" id="KW-0732">Signal</keyword>
<feature type="domain" description="Peptidase S1A alpha-lytic prodomain" evidence="10">
    <location>
        <begin position="120"/>
        <end position="175"/>
    </location>
</feature>
<evidence type="ECO:0000256" key="4">
    <source>
        <dbReference type="ARBA" id="ARBA00022801"/>
    </source>
</evidence>
<keyword evidence="7" id="KW-1015">Disulfide bond</keyword>
<keyword evidence="12" id="KW-1185">Reference proteome</keyword>
<evidence type="ECO:0000256" key="2">
    <source>
        <dbReference type="ARBA" id="ARBA00022670"/>
    </source>
</evidence>
<gene>
    <name evidence="11" type="ORF">GCM10022252_33790</name>
</gene>
<feature type="domain" description="Peptidase S1" evidence="9">
    <location>
        <begin position="231"/>
        <end position="377"/>
    </location>
</feature>
<dbReference type="Pfam" id="PF02983">
    <property type="entry name" value="Pro_Al_protease"/>
    <property type="match status" value="1"/>
</dbReference>
<evidence type="ECO:0000256" key="1">
    <source>
        <dbReference type="ARBA" id="ARBA00007664"/>
    </source>
</evidence>
<dbReference type="CDD" id="cd21112">
    <property type="entry name" value="alphaLP-like"/>
    <property type="match status" value="1"/>
</dbReference>
<evidence type="ECO:0000313" key="12">
    <source>
        <dbReference type="Proteomes" id="UP001501251"/>
    </source>
</evidence>
<name>A0ABP8AWR1_9ACTN</name>
<dbReference type="Gene3D" id="3.30.300.50">
    <property type="match status" value="2"/>
</dbReference>
<reference evidence="12" key="1">
    <citation type="journal article" date="2019" name="Int. J. Syst. Evol. Microbiol.">
        <title>The Global Catalogue of Microorganisms (GCM) 10K type strain sequencing project: providing services to taxonomists for standard genome sequencing and annotation.</title>
        <authorList>
            <consortium name="The Broad Institute Genomics Platform"/>
            <consortium name="The Broad Institute Genome Sequencing Center for Infectious Disease"/>
            <person name="Wu L."/>
            <person name="Ma J."/>
        </authorList>
    </citation>
    <scope>NUCLEOTIDE SEQUENCE [LARGE SCALE GENOMIC DNA]</scope>
    <source>
        <strain evidence="12">JCM 17388</strain>
    </source>
</reference>
<comment type="similarity">
    <text evidence="1">Belongs to the peptidase S1 family.</text>
</comment>
<dbReference type="Proteomes" id="UP001501251">
    <property type="component" value="Unassembled WGS sequence"/>
</dbReference>
<evidence type="ECO:0000256" key="8">
    <source>
        <dbReference type="SAM" id="SignalP"/>
    </source>
</evidence>
<feature type="signal peptide" evidence="8">
    <location>
        <begin position="1"/>
        <end position="27"/>
    </location>
</feature>
<keyword evidence="5" id="KW-0720">Serine protease</keyword>
<evidence type="ECO:0000259" key="9">
    <source>
        <dbReference type="Pfam" id="PF00089"/>
    </source>
</evidence>
<sequence length="503" mass="52843">MARRHVVVPGCVLAITALALTATPAVATHPAARTLGKPPPGMLEAIARDVGLTEEEAETRLLNEARLTPIEASLRGEIGDHFGGSWFAGDVAQTLVVATVDSTEVPVIAALGARPLLVDRSLSELRAVRAAVDAALAGGRGAAASVRYVDVRTNRVVVLTDNPKAALEAVRTAEVEPDAVQVTASTEHPRLLRAHRKTPAETDLVGGQAYYIGTTTRCSVGFSVTKDTRKGFISAGHCGTPGSTTTGYDRRPQGTVQAATFPGQDFSWVEVNDDWKPRPLVSNGSGGTVQVSGFRIAVEGSSVCHSGSASGWHCGTIAQHDASVTYPQGTVYGLTRTTVCAEPGDSGGSFISVEQAQGITSGGSGDCASGGVTYFQPILEILTAYGLAFSVGETSLPGPGTCTSYPRVFTGTLESRRSAYWPQERGFVTTVTGTYSACLSDEPSRDHDLYLEKWDGGAWVAVAASERPGSYEEITYFGPPGRYRYRVFASAGSGPYILGHEEP</sequence>
<dbReference type="EMBL" id="BAABAQ010000005">
    <property type="protein sequence ID" value="GAA4192422.1"/>
    <property type="molecule type" value="Genomic_DNA"/>
</dbReference>
<evidence type="ECO:0000256" key="3">
    <source>
        <dbReference type="ARBA" id="ARBA00022729"/>
    </source>
</evidence>
<dbReference type="InterPro" id="IPR043504">
    <property type="entry name" value="Peptidase_S1_PA_chymotrypsin"/>
</dbReference>
<evidence type="ECO:0000256" key="5">
    <source>
        <dbReference type="ARBA" id="ARBA00022825"/>
    </source>
</evidence>
<keyword evidence="4" id="KW-0378">Hydrolase</keyword>
<evidence type="ECO:0000259" key="10">
    <source>
        <dbReference type="Pfam" id="PF02983"/>
    </source>
</evidence>
<dbReference type="InterPro" id="IPR004236">
    <property type="entry name" value="Pept_S1_alpha_lytic"/>
</dbReference>
<dbReference type="InterPro" id="IPR001254">
    <property type="entry name" value="Trypsin_dom"/>
</dbReference>
<dbReference type="InterPro" id="IPR009003">
    <property type="entry name" value="Peptidase_S1_PA"/>
</dbReference>
<feature type="chain" id="PRO_5047201494" description="Serine protease" evidence="8">
    <location>
        <begin position="28"/>
        <end position="503"/>
    </location>
</feature>
<dbReference type="PRINTS" id="PR00861">
    <property type="entry name" value="ALYTICPTASE"/>
</dbReference>
<keyword evidence="2" id="KW-0645">Protease</keyword>
<comment type="caution">
    <text evidence="11">The sequence shown here is derived from an EMBL/GenBank/DDBJ whole genome shotgun (WGS) entry which is preliminary data.</text>
</comment>
<dbReference type="RefSeq" id="WP_344918843.1">
    <property type="nucleotide sequence ID" value="NZ_BAABAQ010000005.1"/>
</dbReference>
<accession>A0ABP8AWR1</accession>
<evidence type="ECO:0000313" key="11">
    <source>
        <dbReference type="EMBL" id="GAA4192422.1"/>
    </source>
</evidence>
<organism evidence="11 12">
    <name type="scientific">Streptosporangium oxazolinicum</name>
    <dbReference type="NCBI Taxonomy" id="909287"/>
    <lineage>
        <taxon>Bacteria</taxon>
        <taxon>Bacillati</taxon>
        <taxon>Actinomycetota</taxon>
        <taxon>Actinomycetes</taxon>
        <taxon>Streptosporangiales</taxon>
        <taxon>Streptosporangiaceae</taxon>
        <taxon>Streptosporangium</taxon>
    </lineage>
</organism>
<keyword evidence="6" id="KW-0865">Zymogen</keyword>
<evidence type="ECO:0000256" key="6">
    <source>
        <dbReference type="ARBA" id="ARBA00023145"/>
    </source>
</evidence>
<evidence type="ECO:0000256" key="7">
    <source>
        <dbReference type="ARBA" id="ARBA00023157"/>
    </source>
</evidence>
<protein>
    <recommendedName>
        <fullName evidence="13">Serine protease</fullName>
    </recommendedName>
</protein>
<dbReference type="SUPFAM" id="SSF50494">
    <property type="entry name" value="Trypsin-like serine proteases"/>
    <property type="match status" value="1"/>
</dbReference>
<proteinExistence type="inferred from homology"/>